<keyword evidence="3 9" id="KW-0812">Transmembrane</keyword>
<dbReference type="Gene3D" id="1.20.1070.10">
    <property type="entry name" value="Rhodopsin 7-helix transmembrane proteins"/>
    <property type="match status" value="1"/>
</dbReference>
<evidence type="ECO:0000313" key="11">
    <source>
        <dbReference type="EMBL" id="JAG10770.1"/>
    </source>
</evidence>
<evidence type="ECO:0000256" key="2">
    <source>
        <dbReference type="ARBA" id="ARBA00010663"/>
    </source>
</evidence>
<dbReference type="EMBL" id="GBHO01032834">
    <property type="protein sequence ID" value="JAG10770.1"/>
    <property type="molecule type" value="Transcribed_RNA"/>
</dbReference>
<evidence type="ECO:0000256" key="4">
    <source>
        <dbReference type="ARBA" id="ARBA00022989"/>
    </source>
</evidence>
<dbReference type="PROSITE" id="PS50262">
    <property type="entry name" value="G_PROTEIN_RECEP_F1_2"/>
    <property type="match status" value="1"/>
</dbReference>
<dbReference type="SUPFAM" id="SSF81321">
    <property type="entry name" value="Family A G protein-coupled receptor-like"/>
    <property type="match status" value="1"/>
</dbReference>
<proteinExistence type="inferred from homology"/>
<dbReference type="GO" id="GO:0005886">
    <property type="term" value="C:plasma membrane"/>
    <property type="evidence" value="ECO:0007669"/>
    <property type="project" value="TreeGrafter"/>
</dbReference>
<dbReference type="GO" id="GO:0004930">
    <property type="term" value="F:G protein-coupled receptor activity"/>
    <property type="evidence" value="ECO:0007669"/>
    <property type="project" value="UniProtKB-KW"/>
</dbReference>
<keyword evidence="4 9" id="KW-1133">Transmembrane helix</keyword>
<dbReference type="Pfam" id="PF00001">
    <property type="entry name" value="7tm_1"/>
    <property type="match status" value="1"/>
</dbReference>
<comment type="subcellular location">
    <subcellularLocation>
        <location evidence="1">Membrane</location>
        <topology evidence="1">Multi-pass membrane protein</topology>
    </subcellularLocation>
</comment>
<keyword evidence="7" id="KW-0675">Receptor</keyword>
<accession>A0A0A9X0Z1</accession>
<evidence type="ECO:0000256" key="5">
    <source>
        <dbReference type="ARBA" id="ARBA00023040"/>
    </source>
</evidence>
<dbReference type="PRINTS" id="PR00237">
    <property type="entry name" value="GPCRRHODOPSN"/>
</dbReference>
<keyword evidence="5" id="KW-0297">G-protein coupled receptor</keyword>
<evidence type="ECO:0000256" key="9">
    <source>
        <dbReference type="SAM" id="Phobius"/>
    </source>
</evidence>
<keyword evidence="6 9" id="KW-0472">Membrane</keyword>
<evidence type="ECO:0000256" key="3">
    <source>
        <dbReference type="ARBA" id="ARBA00022692"/>
    </source>
</evidence>
<dbReference type="PANTHER" id="PTHR45695">
    <property type="entry name" value="LEUCOKININ RECEPTOR-RELATED"/>
    <property type="match status" value="1"/>
</dbReference>
<evidence type="ECO:0000256" key="1">
    <source>
        <dbReference type="ARBA" id="ARBA00004141"/>
    </source>
</evidence>
<feature type="domain" description="G-protein coupled receptors family 1 profile" evidence="10">
    <location>
        <begin position="56"/>
        <end position="319"/>
    </location>
</feature>
<feature type="transmembrane region" description="Helical" evidence="9">
    <location>
        <begin position="301"/>
        <end position="322"/>
    </location>
</feature>
<dbReference type="CDD" id="cd00637">
    <property type="entry name" value="7tm_classA_rhodopsin-like"/>
    <property type="match status" value="1"/>
</dbReference>
<dbReference type="InterPro" id="IPR017452">
    <property type="entry name" value="GPCR_Rhodpsn_7TM"/>
</dbReference>
<protein>
    <submittedName>
        <fullName evidence="11">Rhodopsin</fullName>
    </submittedName>
</protein>
<evidence type="ECO:0000256" key="8">
    <source>
        <dbReference type="ARBA" id="ARBA00023224"/>
    </source>
</evidence>
<feature type="transmembrane region" description="Helical" evidence="9">
    <location>
        <begin position="153"/>
        <end position="174"/>
    </location>
</feature>
<feature type="transmembrane region" description="Helical" evidence="9">
    <location>
        <begin position="259"/>
        <end position="281"/>
    </location>
</feature>
<sequence length="348" mass="39805">MFESPWNSSYVRGYDGKYTFDDTYFFTFYSEFGNRDFEATVEACFLGGTLIASLLTNLSLIVPLMAAKTRSVTNHYALNLATADVLFAVGVPVVMAVRLDPRWPLGDAFCRLLPYSQLVCGFMVLWSLTLISIERYRCLTLDPRFSISASSAFFVNVIMWVFALTLFSPIVFWFRYESDLHVCTLMFPRAGIKVSLLFTIIITSFTCIIPLAILVFNYQRIILKMVETHQKWSTPCVQTSSLTRQEQARLNKHIRVMRIALLNVFVVLLMWLPITVVLVLIYVDGDRHMDDTNFFLRSHHFLWSLLIALLNTAVNPFLCGALRSSCWAHQDNGSRSISRILRVASSFN</sequence>
<feature type="transmembrane region" description="Helical" evidence="9">
    <location>
        <begin position="194"/>
        <end position="216"/>
    </location>
</feature>
<feature type="transmembrane region" description="Helical" evidence="9">
    <location>
        <begin position="115"/>
        <end position="133"/>
    </location>
</feature>
<feature type="transmembrane region" description="Helical" evidence="9">
    <location>
        <begin position="45"/>
        <end position="64"/>
    </location>
</feature>
<dbReference type="InterPro" id="IPR000276">
    <property type="entry name" value="GPCR_Rhodpsn"/>
</dbReference>
<comment type="similarity">
    <text evidence="2">Belongs to the G-protein coupled receptor 1 family.</text>
</comment>
<evidence type="ECO:0000259" key="10">
    <source>
        <dbReference type="PROSITE" id="PS50262"/>
    </source>
</evidence>
<feature type="transmembrane region" description="Helical" evidence="9">
    <location>
        <begin position="76"/>
        <end position="95"/>
    </location>
</feature>
<name>A0A0A9X0Z1_LYGHE</name>
<dbReference type="PANTHER" id="PTHR45695:SF9">
    <property type="entry name" value="LEUCOKININ RECEPTOR"/>
    <property type="match status" value="1"/>
</dbReference>
<evidence type="ECO:0000256" key="7">
    <source>
        <dbReference type="ARBA" id="ARBA00023170"/>
    </source>
</evidence>
<evidence type="ECO:0000256" key="6">
    <source>
        <dbReference type="ARBA" id="ARBA00023136"/>
    </source>
</evidence>
<reference evidence="11" key="2">
    <citation type="submission" date="2014-07" db="EMBL/GenBank/DDBJ databases">
        <authorList>
            <person name="Hull J."/>
        </authorList>
    </citation>
    <scope>NUCLEOTIDE SEQUENCE</scope>
</reference>
<keyword evidence="8" id="KW-0807">Transducer</keyword>
<gene>
    <name evidence="11" type="primary">rho_2</name>
    <name evidence="11" type="ORF">CM83_24455</name>
</gene>
<organism evidence="11">
    <name type="scientific">Lygus hesperus</name>
    <name type="common">Western plant bug</name>
    <dbReference type="NCBI Taxonomy" id="30085"/>
    <lineage>
        <taxon>Eukaryota</taxon>
        <taxon>Metazoa</taxon>
        <taxon>Ecdysozoa</taxon>
        <taxon>Arthropoda</taxon>
        <taxon>Hexapoda</taxon>
        <taxon>Insecta</taxon>
        <taxon>Pterygota</taxon>
        <taxon>Neoptera</taxon>
        <taxon>Paraneoptera</taxon>
        <taxon>Hemiptera</taxon>
        <taxon>Heteroptera</taxon>
        <taxon>Panheteroptera</taxon>
        <taxon>Cimicomorpha</taxon>
        <taxon>Miridae</taxon>
        <taxon>Mirini</taxon>
        <taxon>Lygus</taxon>
    </lineage>
</organism>
<dbReference type="AlphaFoldDB" id="A0A0A9X0Z1"/>
<reference evidence="11" key="1">
    <citation type="journal article" date="2014" name="PLoS ONE">
        <title>Transcriptome-Based Identification of ABC Transporters in the Western Tarnished Plant Bug Lygus hesperus.</title>
        <authorList>
            <person name="Hull J.J."/>
            <person name="Chaney K."/>
            <person name="Geib S.M."/>
            <person name="Fabrick J.A."/>
            <person name="Brent C.S."/>
            <person name="Walsh D."/>
            <person name="Lavine L.C."/>
        </authorList>
    </citation>
    <scope>NUCLEOTIDE SEQUENCE</scope>
</reference>